<dbReference type="InterPro" id="IPR012337">
    <property type="entry name" value="RNaseH-like_sf"/>
</dbReference>
<sequence>MSPAKHSTTSICALTMGLWKGREESCHMQKTILDRLGPVLNLYVQNAICGTSRPTRYIVFYDDWNLTADQIQAATFCLCFLNSNCTKAISLPAPAYYASKGVERGKKYLNTCMLRREDIQPNEPLMMPKSISNSM</sequence>
<keyword evidence="3" id="KW-1185">Reference proteome</keyword>
<dbReference type="PROSITE" id="PS50822">
    <property type="entry name" value="PIWI"/>
    <property type="match status" value="1"/>
</dbReference>
<protein>
    <recommendedName>
        <fullName evidence="1">Piwi domain-containing protein</fullName>
    </recommendedName>
</protein>
<dbReference type="GO" id="GO:0003676">
    <property type="term" value="F:nucleic acid binding"/>
    <property type="evidence" value="ECO:0007669"/>
    <property type="project" value="InterPro"/>
</dbReference>
<dbReference type="PANTHER" id="PTHR22891">
    <property type="entry name" value="EUKARYOTIC TRANSLATION INITIATION FACTOR 2C"/>
    <property type="match status" value="1"/>
</dbReference>
<dbReference type="Gene3D" id="3.30.420.10">
    <property type="entry name" value="Ribonuclease H-like superfamily/Ribonuclease H"/>
    <property type="match status" value="1"/>
</dbReference>
<dbReference type="InterPro" id="IPR036397">
    <property type="entry name" value="RNaseH_sf"/>
</dbReference>
<name>A0A4U8UN15_STECR</name>
<evidence type="ECO:0000313" key="3">
    <source>
        <dbReference type="Proteomes" id="UP000298663"/>
    </source>
</evidence>
<evidence type="ECO:0000259" key="1">
    <source>
        <dbReference type="PROSITE" id="PS50822"/>
    </source>
</evidence>
<dbReference type="Pfam" id="PF02171">
    <property type="entry name" value="Piwi"/>
    <property type="match status" value="1"/>
</dbReference>
<reference evidence="2 3" key="2">
    <citation type="journal article" date="2019" name="G3 (Bethesda)">
        <title>Hybrid Assembly of the Genome of the Entomopathogenic Nematode Steinernema carpocapsae Identifies the X-Chromosome.</title>
        <authorList>
            <person name="Serra L."/>
            <person name="Macchietto M."/>
            <person name="Macias-Munoz A."/>
            <person name="McGill C.J."/>
            <person name="Rodriguez I.M."/>
            <person name="Rodriguez B."/>
            <person name="Murad R."/>
            <person name="Mortazavi A."/>
        </authorList>
    </citation>
    <scope>NUCLEOTIDE SEQUENCE [LARGE SCALE GENOMIC DNA]</scope>
    <source>
        <strain evidence="2 3">ALL</strain>
    </source>
</reference>
<dbReference type="Proteomes" id="UP000298663">
    <property type="component" value="Unassembled WGS sequence"/>
</dbReference>
<proteinExistence type="predicted"/>
<comment type="caution">
    <text evidence="2">The sequence shown here is derived from an EMBL/GenBank/DDBJ whole genome shotgun (WGS) entry which is preliminary data.</text>
</comment>
<dbReference type="SUPFAM" id="SSF53098">
    <property type="entry name" value="Ribonuclease H-like"/>
    <property type="match status" value="1"/>
</dbReference>
<evidence type="ECO:0000313" key="2">
    <source>
        <dbReference type="EMBL" id="TMS32888.1"/>
    </source>
</evidence>
<dbReference type="InterPro" id="IPR003165">
    <property type="entry name" value="Piwi"/>
</dbReference>
<dbReference type="AlphaFoldDB" id="A0A4U8UN15"/>
<accession>A0A4U8UN15</accession>
<gene>
    <name evidence="2" type="ORF">L596_000682</name>
</gene>
<feature type="domain" description="Piwi" evidence="1">
    <location>
        <begin position="50"/>
        <end position="110"/>
    </location>
</feature>
<dbReference type="STRING" id="34508.A0A4U8UN15"/>
<dbReference type="EMBL" id="AZBU02000001">
    <property type="protein sequence ID" value="TMS32888.1"/>
    <property type="molecule type" value="Genomic_DNA"/>
</dbReference>
<dbReference type="OrthoDB" id="10252740at2759"/>
<reference evidence="2 3" key="1">
    <citation type="journal article" date="2015" name="Genome Biol.">
        <title>Comparative genomics of Steinernema reveals deeply conserved gene regulatory networks.</title>
        <authorList>
            <person name="Dillman A.R."/>
            <person name="Macchietto M."/>
            <person name="Porter C.F."/>
            <person name="Rogers A."/>
            <person name="Williams B."/>
            <person name="Antoshechkin I."/>
            <person name="Lee M.M."/>
            <person name="Goodwin Z."/>
            <person name="Lu X."/>
            <person name="Lewis E.E."/>
            <person name="Goodrich-Blair H."/>
            <person name="Stock S.P."/>
            <person name="Adams B.J."/>
            <person name="Sternberg P.W."/>
            <person name="Mortazavi A."/>
        </authorList>
    </citation>
    <scope>NUCLEOTIDE SEQUENCE [LARGE SCALE GENOMIC DNA]</scope>
    <source>
        <strain evidence="2 3">ALL</strain>
    </source>
</reference>
<organism evidence="2 3">
    <name type="scientific">Steinernema carpocapsae</name>
    <name type="common">Entomopathogenic nematode</name>
    <dbReference type="NCBI Taxonomy" id="34508"/>
    <lineage>
        <taxon>Eukaryota</taxon>
        <taxon>Metazoa</taxon>
        <taxon>Ecdysozoa</taxon>
        <taxon>Nematoda</taxon>
        <taxon>Chromadorea</taxon>
        <taxon>Rhabditida</taxon>
        <taxon>Tylenchina</taxon>
        <taxon>Panagrolaimomorpha</taxon>
        <taxon>Strongyloidoidea</taxon>
        <taxon>Steinernematidae</taxon>
        <taxon>Steinernema</taxon>
    </lineage>
</organism>